<name>A0A381NPR1_9ZZZZ</name>
<reference evidence="2" key="1">
    <citation type="submission" date="2018-05" db="EMBL/GenBank/DDBJ databases">
        <authorList>
            <person name="Lanie J.A."/>
            <person name="Ng W.-L."/>
            <person name="Kazmierczak K.M."/>
            <person name="Andrzejewski T.M."/>
            <person name="Davidsen T.M."/>
            <person name="Wayne K.J."/>
            <person name="Tettelin H."/>
            <person name="Glass J.I."/>
            <person name="Rusch D."/>
            <person name="Podicherti R."/>
            <person name="Tsui H.-C.T."/>
            <person name="Winkler M.E."/>
        </authorList>
    </citation>
    <scope>NUCLEOTIDE SEQUENCE</scope>
</reference>
<dbReference type="PROSITE" id="PS51819">
    <property type="entry name" value="VOC"/>
    <property type="match status" value="1"/>
</dbReference>
<dbReference type="InterPro" id="IPR004360">
    <property type="entry name" value="Glyas_Fos-R_dOase_dom"/>
</dbReference>
<dbReference type="Gene3D" id="3.10.180.10">
    <property type="entry name" value="2,3-Dihydroxybiphenyl 1,2-Dioxygenase, domain 1"/>
    <property type="match status" value="2"/>
</dbReference>
<gene>
    <name evidence="2" type="ORF">METZ01_LOCUS9405</name>
</gene>
<evidence type="ECO:0000259" key="1">
    <source>
        <dbReference type="PROSITE" id="PS51819"/>
    </source>
</evidence>
<evidence type="ECO:0000313" key="2">
    <source>
        <dbReference type="EMBL" id="SUZ56551.1"/>
    </source>
</evidence>
<dbReference type="SUPFAM" id="SSF54593">
    <property type="entry name" value="Glyoxalase/Bleomycin resistance protein/Dihydroxybiphenyl dioxygenase"/>
    <property type="match status" value="2"/>
</dbReference>
<dbReference type="EMBL" id="UINC01000510">
    <property type="protein sequence ID" value="SUZ56551.1"/>
    <property type="molecule type" value="Genomic_DNA"/>
</dbReference>
<dbReference type="CDD" id="cd06587">
    <property type="entry name" value="VOC"/>
    <property type="match status" value="1"/>
</dbReference>
<dbReference type="InterPro" id="IPR029068">
    <property type="entry name" value="Glyas_Bleomycin-R_OHBP_Dase"/>
</dbReference>
<dbReference type="AlphaFoldDB" id="A0A381NPR1"/>
<dbReference type="Pfam" id="PF00903">
    <property type="entry name" value="Glyoxalase"/>
    <property type="match status" value="1"/>
</dbReference>
<protein>
    <recommendedName>
        <fullName evidence="1">VOC domain-containing protein</fullName>
    </recommendedName>
</protein>
<dbReference type="InterPro" id="IPR037523">
    <property type="entry name" value="VOC_core"/>
</dbReference>
<proteinExistence type="predicted"/>
<sequence length="313" mass="35542">MHYIRLSALLLLLACGDGSSNETSDELTRLEIVGSNAFWYYADLDAATNFYTKTLGLKLAADYGFAKILHVAGTSYLTLVDGTMGMHTPDEPKTVALALVTDQLDEWWEYLSHQGVEMRNAYNPTENSAHDGFVAYDPEGYYLEFERFNPHSENERFLPMLERAETVPAQSIDSEVPSGLGFKATILWLYYRDLPGMEDFWEDEIGLRMVADQGWTKIYKASSTGFIGLVDETRGMHSYTEQKAVTISLWTTQLAEWFEHLRGGSLEMRSESIEEGNPRYRAFVGYDPEGYYVEFDTFLPHEDNEELLLGLGS</sequence>
<feature type="domain" description="VOC" evidence="1">
    <location>
        <begin position="29"/>
        <end position="148"/>
    </location>
</feature>
<accession>A0A381NPR1</accession>
<organism evidence="2">
    <name type="scientific">marine metagenome</name>
    <dbReference type="NCBI Taxonomy" id="408172"/>
    <lineage>
        <taxon>unclassified sequences</taxon>
        <taxon>metagenomes</taxon>
        <taxon>ecological metagenomes</taxon>
    </lineage>
</organism>